<dbReference type="Pfam" id="PF00057">
    <property type="entry name" value="Ldl_recept_a"/>
    <property type="match status" value="1"/>
</dbReference>
<dbReference type="PRINTS" id="PR00722">
    <property type="entry name" value="CHYMOTRYPSIN"/>
</dbReference>
<evidence type="ECO:0000313" key="6">
    <source>
        <dbReference type="EMBL" id="KAK9509090.1"/>
    </source>
</evidence>
<dbReference type="InterPro" id="IPR002172">
    <property type="entry name" value="LDrepeatLR_classA_rpt"/>
</dbReference>
<dbReference type="GO" id="GO:0004252">
    <property type="term" value="F:serine-type endopeptidase activity"/>
    <property type="evidence" value="ECO:0007669"/>
    <property type="project" value="InterPro"/>
</dbReference>
<protein>
    <submittedName>
        <fullName evidence="6">Uncharacterized protein</fullName>
    </submittedName>
</protein>
<dbReference type="AlphaFoldDB" id="A0AAW1DGD3"/>
<dbReference type="SMART" id="SM00192">
    <property type="entry name" value="LDLa"/>
    <property type="match status" value="1"/>
</dbReference>
<dbReference type="PROSITE" id="PS50068">
    <property type="entry name" value="LDLRA_2"/>
    <property type="match status" value="1"/>
</dbReference>
<feature type="domain" description="Peptidase S1" evidence="4">
    <location>
        <begin position="472"/>
        <end position="745"/>
    </location>
</feature>
<gene>
    <name evidence="6" type="ORF">O3M35_006482</name>
</gene>
<organism evidence="6 7">
    <name type="scientific">Rhynocoris fuscipes</name>
    <dbReference type="NCBI Taxonomy" id="488301"/>
    <lineage>
        <taxon>Eukaryota</taxon>
        <taxon>Metazoa</taxon>
        <taxon>Ecdysozoa</taxon>
        <taxon>Arthropoda</taxon>
        <taxon>Hexapoda</taxon>
        <taxon>Insecta</taxon>
        <taxon>Pterygota</taxon>
        <taxon>Neoptera</taxon>
        <taxon>Paraneoptera</taxon>
        <taxon>Hemiptera</taxon>
        <taxon>Heteroptera</taxon>
        <taxon>Panheteroptera</taxon>
        <taxon>Cimicomorpha</taxon>
        <taxon>Reduviidae</taxon>
        <taxon>Harpactorinae</taxon>
        <taxon>Harpactorini</taxon>
        <taxon>Rhynocoris</taxon>
    </lineage>
</organism>
<dbReference type="Proteomes" id="UP001461498">
    <property type="component" value="Unassembled WGS sequence"/>
</dbReference>
<reference evidence="6 7" key="1">
    <citation type="submission" date="2022-12" db="EMBL/GenBank/DDBJ databases">
        <title>Chromosome-level genome assembly of true bugs.</title>
        <authorList>
            <person name="Ma L."/>
            <person name="Li H."/>
        </authorList>
    </citation>
    <scope>NUCLEOTIDE SEQUENCE [LARGE SCALE GENOMIC DNA]</scope>
    <source>
        <strain evidence="6">Lab_2022b</strain>
    </source>
</reference>
<dbReference type="CDD" id="cd00112">
    <property type="entry name" value="LDLa"/>
    <property type="match status" value="1"/>
</dbReference>
<dbReference type="SMART" id="SM00032">
    <property type="entry name" value="CCP"/>
    <property type="match status" value="1"/>
</dbReference>
<dbReference type="InterPro" id="IPR023415">
    <property type="entry name" value="LDLR_class-A_CS"/>
</dbReference>
<evidence type="ECO:0000256" key="3">
    <source>
        <dbReference type="SAM" id="SignalP"/>
    </source>
</evidence>
<dbReference type="PROSITE" id="PS00134">
    <property type="entry name" value="TRYPSIN_HIS"/>
    <property type="match status" value="1"/>
</dbReference>
<feature type="signal peptide" evidence="3">
    <location>
        <begin position="1"/>
        <end position="17"/>
    </location>
</feature>
<dbReference type="SUPFAM" id="SSF57424">
    <property type="entry name" value="LDL receptor-like module"/>
    <property type="match status" value="1"/>
</dbReference>
<dbReference type="PROSITE" id="PS01209">
    <property type="entry name" value="LDLRA_1"/>
    <property type="match status" value="1"/>
</dbReference>
<dbReference type="PROSITE" id="PS50923">
    <property type="entry name" value="SUSHI"/>
    <property type="match status" value="1"/>
</dbReference>
<comment type="caution">
    <text evidence="6">The sequence shown here is derived from an EMBL/GenBank/DDBJ whole genome shotgun (WGS) entry which is preliminary data.</text>
</comment>
<feature type="domain" description="Peptidase S1" evidence="4">
    <location>
        <begin position="41"/>
        <end position="285"/>
    </location>
</feature>
<dbReference type="SMART" id="SM00020">
    <property type="entry name" value="Tryp_SPc"/>
    <property type="match status" value="2"/>
</dbReference>
<dbReference type="InterPro" id="IPR001254">
    <property type="entry name" value="Trypsin_dom"/>
</dbReference>
<accession>A0AAW1DGD3</accession>
<dbReference type="InterPro" id="IPR001314">
    <property type="entry name" value="Peptidase_S1A"/>
</dbReference>
<dbReference type="FunFam" id="2.40.10.10:FF:000068">
    <property type="entry name" value="transmembrane protease serine 2"/>
    <property type="match status" value="1"/>
</dbReference>
<dbReference type="CDD" id="cd00190">
    <property type="entry name" value="Tryp_SPc"/>
    <property type="match status" value="1"/>
</dbReference>
<evidence type="ECO:0000256" key="1">
    <source>
        <dbReference type="ARBA" id="ARBA00023157"/>
    </source>
</evidence>
<evidence type="ECO:0000256" key="2">
    <source>
        <dbReference type="PROSITE-ProRule" id="PRU00302"/>
    </source>
</evidence>
<dbReference type="InterPro" id="IPR018114">
    <property type="entry name" value="TRYPSIN_HIS"/>
</dbReference>
<dbReference type="PANTHER" id="PTHR24252:SF7">
    <property type="entry name" value="HYALIN"/>
    <property type="match status" value="1"/>
</dbReference>
<evidence type="ECO:0000259" key="4">
    <source>
        <dbReference type="PROSITE" id="PS50240"/>
    </source>
</evidence>
<dbReference type="GO" id="GO:0006508">
    <property type="term" value="P:proteolysis"/>
    <property type="evidence" value="ECO:0007669"/>
    <property type="project" value="InterPro"/>
</dbReference>
<proteinExistence type="predicted"/>
<dbReference type="Gene3D" id="2.10.70.10">
    <property type="entry name" value="Complement Module, domain 1"/>
    <property type="match status" value="1"/>
</dbReference>
<evidence type="ECO:0000259" key="5">
    <source>
        <dbReference type="PROSITE" id="PS50923"/>
    </source>
</evidence>
<dbReference type="Gene3D" id="2.40.10.10">
    <property type="entry name" value="Trypsin-like serine proteases"/>
    <property type="match status" value="3"/>
</dbReference>
<keyword evidence="2" id="KW-0768">Sushi</keyword>
<feature type="chain" id="PRO_5044717673" evidence="3">
    <location>
        <begin position="18"/>
        <end position="749"/>
    </location>
</feature>
<dbReference type="Pfam" id="PF00089">
    <property type="entry name" value="Trypsin"/>
    <property type="match status" value="2"/>
</dbReference>
<evidence type="ECO:0000313" key="7">
    <source>
        <dbReference type="Proteomes" id="UP001461498"/>
    </source>
</evidence>
<dbReference type="InterPro" id="IPR000436">
    <property type="entry name" value="Sushi_SCR_CCP_dom"/>
</dbReference>
<dbReference type="CDD" id="cd00033">
    <property type="entry name" value="CCP"/>
    <property type="match status" value="1"/>
</dbReference>
<sequence length="749" mass="84762">MIFLLIFFCCIFGPIAGQKRKDHDLNYQDCGKRNKPDTNLELGAFTSEPGNFPWHVAIYKYDKFAESYENICGGTIISPHVVLTAAQCVYDTANRSTYAPTFFRVVAGKMSFEWSTADSNAQEIMVNSIVIPATYLGDTSSYAENIAALNLAKDFVFNDLVMPVCWVPTRRRDNSPSRILQTAGWGLKGTERYSSTLKEANLEYISIVECRKKFTSIRYLRFINYDKLCVLTPKGRKDYDTGAGLVQKKGDRYYLMAILSANINNEFSPSTNITRHFDWLSRTVSTFNSQMRCNDGGFLCRDGTTCLKEEFVCDGIKHCSDGSDEISDSCPTPVTRDFSNARGSCKLPNQRSSVSYTRLNCQIDCEMKAGMYIRSNEIVRINCGIGFGPAADKHYDSKYICNNGTWFDREPECIRLCPPLKKAHLNFECAHAGAQINCDNYMRPGTVARFHCDKHYRPNYDPSSLTEVTTCLIGGTWSEKLPTCFPVCGLVNQVNQAVPTLSFANKTTYGEYPWHVAIYLKTDNRFNNICGGSLISEIFILTAAHCMFDPSTSEKFKAENLKVSAGKVKRDFYVKERYQVDSDVRDVITPDTYAGYQTRYEEDIALLRTVLTFTFNDFILPVCLDRFGTVQFHKNIRGLVIGWGLTEEHTYSDDLREVHLPIMPIVECRNLFQDFVQFITADKFCVIHQNHSGTQVGDSGGGMTFEVGGQHYIHGIVSIKKTDSNDFSVFTNVTEHLRWIFNSMKTFST</sequence>
<comment type="caution">
    <text evidence="2">Lacks conserved residue(s) required for the propagation of feature annotation.</text>
</comment>
<keyword evidence="3" id="KW-0732">Signal</keyword>
<dbReference type="SUPFAM" id="SSF50494">
    <property type="entry name" value="Trypsin-like serine proteases"/>
    <property type="match status" value="2"/>
</dbReference>
<keyword evidence="1" id="KW-1015">Disulfide bond</keyword>
<dbReference type="InterPro" id="IPR009003">
    <property type="entry name" value="Peptidase_S1_PA"/>
</dbReference>
<feature type="domain" description="Sushi" evidence="5">
    <location>
        <begin position="415"/>
        <end position="486"/>
    </location>
</feature>
<dbReference type="InterPro" id="IPR036055">
    <property type="entry name" value="LDL_receptor-like_sf"/>
</dbReference>
<dbReference type="PANTHER" id="PTHR24252">
    <property type="entry name" value="ACROSIN-RELATED"/>
    <property type="match status" value="1"/>
</dbReference>
<dbReference type="EMBL" id="JAPXFL010000003">
    <property type="protein sequence ID" value="KAK9509090.1"/>
    <property type="molecule type" value="Genomic_DNA"/>
</dbReference>
<dbReference type="PROSITE" id="PS50240">
    <property type="entry name" value="TRYPSIN_DOM"/>
    <property type="match status" value="2"/>
</dbReference>
<dbReference type="InterPro" id="IPR043504">
    <property type="entry name" value="Peptidase_S1_PA_chymotrypsin"/>
</dbReference>
<dbReference type="Pfam" id="PF00084">
    <property type="entry name" value="Sushi"/>
    <property type="match status" value="1"/>
</dbReference>
<dbReference type="Gene3D" id="4.10.400.10">
    <property type="entry name" value="Low-density Lipoprotein Receptor"/>
    <property type="match status" value="1"/>
</dbReference>
<keyword evidence="7" id="KW-1185">Reference proteome</keyword>
<name>A0AAW1DGD3_9HEMI</name>
<dbReference type="EMBL" id="JAPXFL010000003">
    <property type="protein sequence ID" value="KAK9509091.1"/>
    <property type="molecule type" value="Genomic_DNA"/>
</dbReference>